<gene>
    <name evidence="6" type="ORF">B6S08_01750</name>
</gene>
<dbReference type="FunFam" id="3.40.50.300:FF:000016">
    <property type="entry name" value="Oligopeptide ABC transporter ATP-binding component"/>
    <property type="match status" value="1"/>
</dbReference>
<dbReference type="InterPro" id="IPR050319">
    <property type="entry name" value="ABC_transp_ATP-bind"/>
</dbReference>
<proteinExistence type="inferred from homology"/>
<evidence type="ECO:0000256" key="3">
    <source>
        <dbReference type="ARBA" id="ARBA00022741"/>
    </source>
</evidence>
<dbReference type="Pfam" id="PF08352">
    <property type="entry name" value="oligo_HPY"/>
    <property type="match status" value="1"/>
</dbReference>
<name>A0A233RFW5_9GAMM</name>
<dbReference type="PROSITE" id="PS50893">
    <property type="entry name" value="ABC_TRANSPORTER_2"/>
    <property type="match status" value="1"/>
</dbReference>
<evidence type="ECO:0000256" key="4">
    <source>
        <dbReference type="ARBA" id="ARBA00022840"/>
    </source>
</evidence>
<dbReference type="InterPro" id="IPR003439">
    <property type="entry name" value="ABC_transporter-like_ATP-bd"/>
</dbReference>
<dbReference type="InterPro" id="IPR027417">
    <property type="entry name" value="P-loop_NTPase"/>
</dbReference>
<dbReference type="CDD" id="cd03257">
    <property type="entry name" value="ABC_NikE_OppD_transporters"/>
    <property type="match status" value="1"/>
</dbReference>
<dbReference type="GO" id="GO:0015833">
    <property type="term" value="P:peptide transport"/>
    <property type="evidence" value="ECO:0007669"/>
    <property type="project" value="InterPro"/>
</dbReference>
<dbReference type="InterPro" id="IPR003593">
    <property type="entry name" value="AAA+_ATPase"/>
</dbReference>
<dbReference type="EMBL" id="NBIM01000001">
    <property type="protein sequence ID" value="OXY82286.1"/>
    <property type="molecule type" value="Genomic_DNA"/>
</dbReference>
<dbReference type="SUPFAM" id="SSF52540">
    <property type="entry name" value="P-loop containing nucleoside triphosphate hydrolases"/>
    <property type="match status" value="1"/>
</dbReference>
<evidence type="ECO:0000256" key="1">
    <source>
        <dbReference type="ARBA" id="ARBA00005417"/>
    </source>
</evidence>
<protein>
    <submittedName>
        <fullName evidence="6">Oligopeptide ABC transporter ATP-binding protein OppF</fullName>
    </submittedName>
</protein>
<dbReference type="Pfam" id="PF00005">
    <property type="entry name" value="ABC_tran"/>
    <property type="match status" value="1"/>
</dbReference>
<dbReference type="GO" id="GO:0005524">
    <property type="term" value="F:ATP binding"/>
    <property type="evidence" value="ECO:0007669"/>
    <property type="project" value="UniProtKB-KW"/>
</dbReference>
<dbReference type="OrthoDB" id="9784450at2"/>
<comment type="caution">
    <text evidence="6">The sequence shown here is derived from an EMBL/GenBank/DDBJ whole genome shotgun (WGS) entry which is preliminary data.</text>
</comment>
<dbReference type="NCBIfam" id="NF011659">
    <property type="entry name" value="PRK15079.1"/>
    <property type="match status" value="1"/>
</dbReference>
<comment type="similarity">
    <text evidence="1">Belongs to the ABC transporter superfamily.</text>
</comment>
<sequence length="326" mass="35711">MTEPWLCVDDLRVHFSVRPRHAWPWQPAAVLRAVDGVSFTLAPGETLGIVGESGCGKSTLARAIIGLVPATAGSVAWRGRALGGLAAREWRALRRDVQMIFQDPLASLNPRMTVGDIIAEPLVTFEPHQGRVEVRRRVAAMMERVGLLPSLVNRYPHEFSGGQCQRIGIARALILKPKLIICDEPVSALDVSVQAQVINLLKDLQREMGLALIFIAHDLSVVRHISNRVLVMYLGHGVELADKHALYHHPKHPYTQALLSAVPIPDPDAERGKRVQLLEGEPPSPLSPPSGCVFRTRCPLADQGCARAMPEMKGPVAHQVACFKVE</sequence>
<keyword evidence="7" id="KW-1185">Reference proteome</keyword>
<dbReference type="GO" id="GO:0055085">
    <property type="term" value="P:transmembrane transport"/>
    <property type="evidence" value="ECO:0007669"/>
    <property type="project" value="UniProtKB-ARBA"/>
</dbReference>
<dbReference type="NCBIfam" id="TIGR01727">
    <property type="entry name" value="oligo_HPY"/>
    <property type="match status" value="1"/>
</dbReference>
<dbReference type="SMART" id="SM00382">
    <property type="entry name" value="AAA"/>
    <property type="match status" value="1"/>
</dbReference>
<dbReference type="InterPro" id="IPR013563">
    <property type="entry name" value="Oligopep_ABC_C"/>
</dbReference>
<feature type="domain" description="ABC transporter" evidence="5">
    <location>
        <begin position="17"/>
        <end position="259"/>
    </location>
</feature>
<evidence type="ECO:0000256" key="2">
    <source>
        <dbReference type="ARBA" id="ARBA00022448"/>
    </source>
</evidence>
<dbReference type="InterPro" id="IPR017871">
    <property type="entry name" value="ABC_transporter-like_CS"/>
</dbReference>
<accession>A0A233RFW5</accession>
<evidence type="ECO:0000313" key="6">
    <source>
        <dbReference type="EMBL" id="OXY82286.1"/>
    </source>
</evidence>
<dbReference type="AlphaFoldDB" id="A0A233RFW5"/>
<dbReference type="PANTHER" id="PTHR43776">
    <property type="entry name" value="TRANSPORT ATP-BINDING PROTEIN"/>
    <property type="match status" value="1"/>
</dbReference>
<reference evidence="6 7" key="1">
    <citation type="submission" date="2017-08" db="EMBL/GenBank/DDBJ databases">
        <title>A Genome Sequence of Oceanimonas doudoroffii ATCC 27123T.</title>
        <authorList>
            <person name="Brennan M.A."/>
            <person name="Maclea K.S."/>
            <person name="Mcclelland W.D."/>
            <person name="Trachtenberg A.M."/>
        </authorList>
    </citation>
    <scope>NUCLEOTIDE SEQUENCE [LARGE SCALE GENOMIC DNA]</scope>
    <source>
        <strain evidence="6 7">ATCC 27123</strain>
    </source>
</reference>
<dbReference type="PROSITE" id="PS00211">
    <property type="entry name" value="ABC_TRANSPORTER_1"/>
    <property type="match status" value="1"/>
</dbReference>
<evidence type="ECO:0000259" key="5">
    <source>
        <dbReference type="PROSITE" id="PS50893"/>
    </source>
</evidence>
<keyword evidence="4 6" id="KW-0067">ATP-binding</keyword>
<keyword evidence="2" id="KW-0813">Transport</keyword>
<dbReference type="Proteomes" id="UP000242757">
    <property type="component" value="Unassembled WGS sequence"/>
</dbReference>
<dbReference type="GO" id="GO:0016887">
    <property type="term" value="F:ATP hydrolysis activity"/>
    <property type="evidence" value="ECO:0007669"/>
    <property type="project" value="InterPro"/>
</dbReference>
<dbReference type="PANTHER" id="PTHR43776:SF7">
    <property type="entry name" value="D,D-DIPEPTIDE TRANSPORT ATP-BINDING PROTEIN DDPF-RELATED"/>
    <property type="match status" value="1"/>
</dbReference>
<dbReference type="Gene3D" id="3.40.50.300">
    <property type="entry name" value="P-loop containing nucleotide triphosphate hydrolases"/>
    <property type="match status" value="1"/>
</dbReference>
<evidence type="ECO:0000313" key="7">
    <source>
        <dbReference type="Proteomes" id="UP000242757"/>
    </source>
</evidence>
<keyword evidence="3" id="KW-0547">Nucleotide-binding</keyword>
<organism evidence="6 7">
    <name type="scientific">Oceanimonas doudoroffii</name>
    <dbReference type="NCBI Taxonomy" id="84158"/>
    <lineage>
        <taxon>Bacteria</taxon>
        <taxon>Pseudomonadati</taxon>
        <taxon>Pseudomonadota</taxon>
        <taxon>Gammaproteobacteria</taxon>
        <taxon>Aeromonadales</taxon>
        <taxon>Aeromonadaceae</taxon>
        <taxon>Oceanimonas</taxon>
    </lineage>
</organism>
<dbReference type="RefSeq" id="WP_094199065.1">
    <property type="nucleotide sequence ID" value="NZ_NBIM01000001.1"/>
</dbReference>